<keyword evidence="5" id="KW-1185">Reference proteome</keyword>
<feature type="domain" description="Response regulatory" evidence="3">
    <location>
        <begin position="7"/>
        <end position="124"/>
    </location>
</feature>
<accession>A0ABU7G1S5</accession>
<evidence type="ECO:0000313" key="4">
    <source>
        <dbReference type="EMBL" id="MEE1673276.1"/>
    </source>
</evidence>
<protein>
    <submittedName>
        <fullName evidence="4">Response regulator</fullName>
    </submittedName>
</protein>
<feature type="modified residue" description="4-aspartylphosphate" evidence="2">
    <location>
        <position position="56"/>
    </location>
</feature>
<evidence type="ECO:0000313" key="5">
    <source>
        <dbReference type="Proteomes" id="UP001310248"/>
    </source>
</evidence>
<dbReference type="Gene3D" id="3.40.50.2300">
    <property type="match status" value="1"/>
</dbReference>
<reference evidence="5" key="1">
    <citation type="submission" date="2023-07" db="EMBL/GenBank/DDBJ databases">
        <title>Draft genome sequence of Agarivorans aestuarii strain ZMCS4, a CAZymes producing bacteria isolated from the marine brown algae Clodostephus spongiosus.</title>
        <authorList>
            <person name="Lorente B."/>
            <person name="Cabral C."/>
            <person name="Frias J."/>
            <person name="Faria J."/>
            <person name="Toubarro D."/>
        </authorList>
    </citation>
    <scope>NUCLEOTIDE SEQUENCE [LARGE SCALE GENOMIC DNA]</scope>
    <source>
        <strain evidence="5">ZMCS4</strain>
    </source>
</reference>
<dbReference type="PANTHER" id="PTHR44591:SF3">
    <property type="entry name" value="RESPONSE REGULATORY DOMAIN-CONTAINING PROTEIN"/>
    <property type="match status" value="1"/>
</dbReference>
<organism evidence="4 5">
    <name type="scientific">Agarivorans aestuarii</name>
    <dbReference type="NCBI Taxonomy" id="1563703"/>
    <lineage>
        <taxon>Bacteria</taxon>
        <taxon>Pseudomonadati</taxon>
        <taxon>Pseudomonadota</taxon>
        <taxon>Gammaproteobacteria</taxon>
        <taxon>Alteromonadales</taxon>
        <taxon>Alteromonadaceae</taxon>
        <taxon>Agarivorans</taxon>
    </lineage>
</organism>
<keyword evidence="1 2" id="KW-0597">Phosphoprotein</keyword>
<proteinExistence type="predicted"/>
<dbReference type="PROSITE" id="PS50110">
    <property type="entry name" value="RESPONSE_REGULATORY"/>
    <property type="match status" value="1"/>
</dbReference>
<gene>
    <name evidence="4" type="ORF">SNR37_002690</name>
</gene>
<dbReference type="SMART" id="SM00448">
    <property type="entry name" value="REC"/>
    <property type="match status" value="1"/>
</dbReference>
<dbReference type="EMBL" id="JAYDYW010000004">
    <property type="protein sequence ID" value="MEE1673276.1"/>
    <property type="molecule type" value="Genomic_DNA"/>
</dbReference>
<dbReference type="InterPro" id="IPR001789">
    <property type="entry name" value="Sig_transdc_resp-reg_receiver"/>
</dbReference>
<name>A0ABU7G1S5_9ALTE</name>
<dbReference type="PANTHER" id="PTHR44591">
    <property type="entry name" value="STRESS RESPONSE REGULATOR PROTEIN 1"/>
    <property type="match status" value="1"/>
</dbReference>
<dbReference type="InterPro" id="IPR050595">
    <property type="entry name" value="Bact_response_regulator"/>
</dbReference>
<dbReference type="SUPFAM" id="SSF52172">
    <property type="entry name" value="CheY-like"/>
    <property type="match status" value="1"/>
</dbReference>
<evidence type="ECO:0000256" key="1">
    <source>
        <dbReference type="ARBA" id="ARBA00022553"/>
    </source>
</evidence>
<reference evidence="4 5" key="2">
    <citation type="submission" date="2023-12" db="EMBL/GenBank/DDBJ databases">
        <authorList>
            <consortium name="Cladostephus spongiosus"/>
            <person name="Lorente B."/>
            <person name="Cabral C."/>
            <person name="Frias J."/>
            <person name="Faria J."/>
            <person name="Toubarro D."/>
        </authorList>
    </citation>
    <scope>NUCLEOTIDE SEQUENCE [LARGE SCALE GENOMIC DNA]</scope>
    <source>
        <strain evidence="4 5">ZMCS4</strain>
    </source>
</reference>
<dbReference type="InterPro" id="IPR011006">
    <property type="entry name" value="CheY-like_superfamily"/>
</dbReference>
<sequence>MSRKLPVVLAVDDEQFLLDAYSLALAGNPIDLITCDDGSKAIDIALEKQPVLIFIDLKMPSLSGVDVLKALNQKNFHTNTYIVSAFAEEYLQDLEALKQEGYDFEVAIKPLHPREIRTIVESVISIESPAASDETSKDNVEDEFYFLVIGLYQKSKPVRKKLEKCLNDALPGRFVLRSVDVVSLPTKDPNRDPLNTNNLENLLPKSIVDLATEIYGRDDVSLLIKQKQNSKLGIMV</sequence>
<dbReference type="Pfam" id="PF00072">
    <property type="entry name" value="Response_reg"/>
    <property type="match status" value="1"/>
</dbReference>
<evidence type="ECO:0000259" key="3">
    <source>
        <dbReference type="PROSITE" id="PS50110"/>
    </source>
</evidence>
<dbReference type="RefSeq" id="WP_329774616.1">
    <property type="nucleotide sequence ID" value="NZ_JAYDYW010000004.1"/>
</dbReference>
<dbReference type="Proteomes" id="UP001310248">
    <property type="component" value="Unassembled WGS sequence"/>
</dbReference>
<comment type="caution">
    <text evidence="4">The sequence shown here is derived from an EMBL/GenBank/DDBJ whole genome shotgun (WGS) entry which is preliminary data.</text>
</comment>
<evidence type="ECO:0000256" key="2">
    <source>
        <dbReference type="PROSITE-ProRule" id="PRU00169"/>
    </source>
</evidence>